<evidence type="ECO:0000313" key="3">
    <source>
        <dbReference type="Proteomes" id="UP001565200"/>
    </source>
</evidence>
<organism evidence="2 3">
    <name type="scientific">Heminiphilus faecis</name>
    <dbReference type="NCBI Taxonomy" id="2601703"/>
    <lineage>
        <taxon>Bacteria</taxon>
        <taxon>Pseudomonadati</taxon>
        <taxon>Bacteroidota</taxon>
        <taxon>Bacteroidia</taxon>
        <taxon>Bacteroidales</taxon>
        <taxon>Muribaculaceae</taxon>
        <taxon>Heminiphilus</taxon>
    </lineage>
</organism>
<dbReference type="PROSITE" id="PS51257">
    <property type="entry name" value="PROKAR_LIPOPROTEIN"/>
    <property type="match status" value="1"/>
</dbReference>
<dbReference type="RefSeq" id="WP_369863487.1">
    <property type="nucleotide sequence ID" value="NZ_JBCLPP010000020.1"/>
</dbReference>
<evidence type="ECO:0000256" key="1">
    <source>
        <dbReference type="SAM" id="SignalP"/>
    </source>
</evidence>
<keyword evidence="1" id="KW-0732">Signal</keyword>
<gene>
    <name evidence="2" type="ORF">AAK873_08370</name>
</gene>
<feature type="chain" id="PRO_5047144286" evidence="1">
    <location>
        <begin position="23"/>
        <end position="885"/>
    </location>
</feature>
<dbReference type="EMBL" id="JBCLPP010000020">
    <property type="protein sequence ID" value="MEY8245628.1"/>
    <property type="molecule type" value="Genomic_DNA"/>
</dbReference>
<feature type="signal peptide" evidence="1">
    <location>
        <begin position="1"/>
        <end position="22"/>
    </location>
</feature>
<sequence>MKKNKIFIFASLMLGLSFTACDDDDNYFISTDPVIDASSITTGSSDVTATTATLYGTVKGLDDKSAAFYKVGFKYGYEQNALSNTADGTLVKGEGRADGGTTITAALSGLPTGKTIYYQAFVTLKNQVTFTGEVSSLVTTDAKVTTADAQAVDFAGAVMGGQATDATPDATVGVVIATAPDVETVRAGLILPAASQEAAFTVAKSGLAPATKYYYAAYLDLGSGIVYGDVKEFTTAAADFDADNDFVDLGLSVKWAKSNLGAKSATDLGGLFGFGDATGVNNSFDPAQYASADIYKTKQDIVWLASDGVATLPSAADYEELFAKCKAEWTEVDGVAGYQLTGPNGNSIFLPAAGTRTANDVTGEGTVGYYATGSINVSDNTFADGFQFFSGNSTKISVPVYQALSVRAISTARNVPFEKAHLYTKWYLDNGQDGKQHVFEGPFTQWGDTDNWNTVTNNYPNLDQQIYWEMGKDNGWIGYTYGKDYGYMEFTEDGKVNIHRIAEDGTATDETGTYTIDETDKTIDIDINVLCANTWIGTKSGKLKILALDNDGLRIALPNGDGYAYSLNYYSERKREFDDATPVNFQWVDGNWSGCWGEIIDRIDATALDGKHTLTYNGSAASAMVVNIDFQNIVAKYPNVVIFINEIRTDGTSIKFDANDFFYGDIENNGNYRIEMFNIWGKGAADGKIVKSPFSAATNVESDPAVSFTSKIEIDYTIITNPAAYTPGLVTIEPTQWGGDWTGPNDGSFTAIVDENNKLAPSKKEFDITLNAADYGVDYSAGSIMTFINTEDLMNVFPGTHMTLTDIAIDGTPLSGWDAAKVPNSSDGAKHRLELWNTYGVTGTGRYCAFGVPSDTDPAVVAELGFSTSMRVKFTVDGLFPTVEW</sequence>
<protein>
    <submittedName>
        <fullName evidence="2">Uncharacterized protein</fullName>
    </submittedName>
</protein>
<dbReference type="Proteomes" id="UP001565200">
    <property type="component" value="Unassembled WGS sequence"/>
</dbReference>
<proteinExistence type="predicted"/>
<comment type="caution">
    <text evidence="2">The sequence shown here is derived from an EMBL/GenBank/DDBJ whole genome shotgun (WGS) entry which is preliminary data.</text>
</comment>
<reference evidence="2 3" key="1">
    <citation type="submission" date="2024-03" db="EMBL/GenBank/DDBJ databases">
        <title>Mouse gut bacterial collection (mGBC) of GemPharmatech.</title>
        <authorList>
            <person name="He Y."/>
            <person name="Dong L."/>
            <person name="Wu D."/>
            <person name="Gao X."/>
            <person name="Lin Z."/>
        </authorList>
    </citation>
    <scope>NUCLEOTIDE SEQUENCE [LARGE SCALE GENOMIC DNA]</scope>
    <source>
        <strain evidence="2 3">54-13</strain>
    </source>
</reference>
<keyword evidence="3" id="KW-1185">Reference proteome</keyword>
<accession>A0ABV4CW63</accession>
<name>A0ABV4CW63_9BACT</name>
<evidence type="ECO:0000313" key="2">
    <source>
        <dbReference type="EMBL" id="MEY8245628.1"/>
    </source>
</evidence>